<sequence length="123" mass="13425">MIQIILIAIFSLLAQLILPWWSLAVVAFGVCFWRSPGAGRAFFYGFAGIMLVWVAYALLIHVRTDGVFTGRMSSLLFKTNNEAILILVTGILGGLVGGLSGLSGFFVRQITGTQMANRTLRRS</sequence>
<protein>
    <submittedName>
        <fullName evidence="2">Uncharacterized protein</fullName>
    </submittedName>
</protein>
<keyword evidence="1" id="KW-0812">Transmembrane</keyword>
<dbReference type="Proteomes" id="UP000653797">
    <property type="component" value="Unassembled WGS sequence"/>
</dbReference>
<evidence type="ECO:0000313" key="2">
    <source>
        <dbReference type="EMBL" id="MBD2754694.1"/>
    </source>
</evidence>
<evidence type="ECO:0000313" key="3">
    <source>
        <dbReference type="Proteomes" id="UP000653797"/>
    </source>
</evidence>
<proteinExistence type="predicted"/>
<accession>A0A927B3H5</accession>
<organism evidence="2 3">
    <name type="scientific">Spirosoma validum</name>
    <dbReference type="NCBI Taxonomy" id="2771355"/>
    <lineage>
        <taxon>Bacteria</taxon>
        <taxon>Pseudomonadati</taxon>
        <taxon>Bacteroidota</taxon>
        <taxon>Cytophagia</taxon>
        <taxon>Cytophagales</taxon>
        <taxon>Cytophagaceae</taxon>
        <taxon>Spirosoma</taxon>
    </lineage>
</organism>
<gene>
    <name evidence="2" type="ORF">IC230_17440</name>
</gene>
<dbReference type="RefSeq" id="WP_191040323.1">
    <property type="nucleotide sequence ID" value="NZ_JACXAA010000006.1"/>
</dbReference>
<keyword evidence="1" id="KW-0472">Membrane</keyword>
<dbReference type="AlphaFoldDB" id="A0A927B3H5"/>
<feature type="transmembrane region" description="Helical" evidence="1">
    <location>
        <begin position="83"/>
        <end position="107"/>
    </location>
</feature>
<dbReference type="EMBL" id="JACXAA010000006">
    <property type="protein sequence ID" value="MBD2754694.1"/>
    <property type="molecule type" value="Genomic_DNA"/>
</dbReference>
<evidence type="ECO:0000256" key="1">
    <source>
        <dbReference type="SAM" id="Phobius"/>
    </source>
</evidence>
<name>A0A927B3H5_9BACT</name>
<keyword evidence="3" id="KW-1185">Reference proteome</keyword>
<feature type="transmembrane region" description="Helical" evidence="1">
    <location>
        <begin position="6"/>
        <end position="30"/>
    </location>
</feature>
<reference evidence="2" key="1">
    <citation type="submission" date="2020-09" db="EMBL/GenBank/DDBJ databases">
        <authorList>
            <person name="Kim M.K."/>
        </authorList>
    </citation>
    <scope>NUCLEOTIDE SEQUENCE</scope>
    <source>
        <strain evidence="2">BT704</strain>
    </source>
</reference>
<keyword evidence="1" id="KW-1133">Transmembrane helix</keyword>
<feature type="transmembrane region" description="Helical" evidence="1">
    <location>
        <begin position="42"/>
        <end position="63"/>
    </location>
</feature>
<comment type="caution">
    <text evidence="2">The sequence shown here is derived from an EMBL/GenBank/DDBJ whole genome shotgun (WGS) entry which is preliminary data.</text>
</comment>